<organism evidence="2 3">
    <name type="scientific">Curtobacterium pusillum</name>
    <dbReference type="NCBI Taxonomy" id="69373"/>
    <lineage>
        <taxon>Bacteria</taxon>
        <taxon>Bacillati</taxon>
        <taxon>Actinomycetota</taxon>
        <taxon>Actinomycetes</taxon>
        <taxon>Micrococcales</taxon>
        <taxon>Microbacteriaceae</taxon>
        <taxon>Curtobacterium</taxon>
    </lineage>
</organism>
<evidence type="ECO:0000313" key="2">
    <source>
        <dbReference type="EMBL" id="MBA8990863.1"/>
    </source>
</evidence>
<gene>
    <name evidence="2" type="ORF">FHW23_002128</name>
</gene>
<sequence length="73" mass="7675">MKRGIMIWGWVTAALGVAVVVLMARYVYAENVWTGQQQGLQGTVSAVPLYLASLVGIVLVVGGVAMAVSARRA</sequence>
<keyword evidence="1" id="KW-0472">Membrane</keyword>
<accession>A0AAW3T8B0</accession>
<feature type="transmembrane region" description="Helical" evidence="1">
    <location>
        <begin position="48"/>
        <end position="68"/>
    </location>
</feature>
<dbReference type="AlphaFoldDB" id="A0AAW3T8B0"/>
<name>A0AAW3T8B0_9MICO</name>
<reference evidence="2 3" key="1">
    <citation type="submission" date="2020-07" db="EMBL/GenBank/DDBJ databases">
        <title>Above-ground endophytic microbial communities from plants in different locations in the United States.</title>
        <authorList>
            <person name="Frank C."/>
        </authorList>
    </citation>
    <scope>NUCLEOTIDE SEQUENCE [LARGE SCALE GENOMIC DNA]</scope>
    <source>
        <strain evidence="2 3">WPL5_2</strain>
    </source>
</reference>
<keyword evidence="1" id="KW-1133">Transmembrane helix</keyword>
<keyword evidence="1" id="KW-0812">Transmembrane</keyword>
<dbReference type="Proteomes" id="UP000590225">
    <property type="component" value="Unassembled WGS sequence"/>
</dbReference>
<evidence type="ECO:0000313" key="3">
    <source>
        <dbReference type="Proteomes" id="UP000590225"/>
    </source>
</evidence>
<dbReference type="RefSeq" id="WP_182516137.1">
    <property type="nucleotide sequence ID" value="NZ_JACGXP010000003.1"/>
</dbReference>
<feature type="transmembrane region" description="Helical" evidence="1">
    <location>
        <begin position="7"/>
        <end position="28"/>
    </location>
</feature>
<evidence type="ECO:0000256" key="1">
    <source>
        <dbReference type="SAM" id="Phobius"/>
    </source>
</evidence>
<comment type="caution">
    <text evidence="2">The sequence shown here is derived from an EMBL/GenBank/DDBJ whole genome shotgun (WGS) entry which is preliminary data.</text>
</comment>
<dbReference type="EMBL" id="JACGXP010000003">
    <property type="protein sequence ID" value="MBA8990863.1"/>
    <property type="molecule type" value="Genomic_DNA"/>
</dbReference>
<protein>
    <submittedName>
        <fullName evidence="2">ATP/ADP translocase</fullName>
    </submittedName>
</protein>
<proteinExistence type="predicted"/>